<dbReference type="RefSeq" id="WP_073340729.1">
    <property type="nucleotide sequence ID" value="NZ_FQXM01000036.1"/>
</dbReference>
<dbReference type="PANTHER" id="PTHR43156:SF2">
    <property type="entry name" value="STAGE II SPORULATION PROTEIN E"/>
    <property type="match status" value="1"/>
</dbReference>
<organism evidence="3 4">
    <name type="scientific">Clostridium grantii DSM 8605</name>
    <dbReference type="NCBI Taxonomy" id="1121316"/>
    <lineage>
        <taxon>Bacteria</taxon>
        <taxon>Bacillati</taxon>
        <taxon>Bacillota</taxon>
        <taxon>Clostridia</taxon>
        <taxon>Eubacteriales</taxon>
        <taxon>Clostridiaceae</taxon>
        <taxon>Clostridium</taxon>
    </lineage>
</organism>
<accession>A0A1M5XTN2</accession>
<keyword evidence="1" id="KW-0378">Hydrolase</keyword>
<evidence type="ECO:0000256" key="1">
    <source>
        <dbReference type="ARBA" id="ARBA00022801"/>
    </source>
</evidence>
<evidence type="ECO:0000259" key="2">
    <source>
        <dbReference type="SMART" id="SM00331"/>
    </source>
</evidence>
<dbReference type="SMART" id="SM00331">
    <property type="entry name" value="PP2C_SIG"/>
    <property type="match status" value="1"/>
</dbReference>
<reference evidence="3 4" key="1">
    <citation type="submission" date="2016-11" db="EMBL/GenBank/DDBJ databases">
        <authorList>
            <person name="Jaros S."/>
            <person name="Januszkiewicz K."/>
            <person name="Wedrychowicz H."/>
        </authorList>
    </citation>
    <scope>NUCLEOTIDE SEQUENCE [LARGE SCALE GENOMIC DNA]</scope>
    <source>
        <strain evidence="3 4">DSM 8605</strain>
    </source>
</reference>
<dbReference type="SUPFAM" id="SSF81606">
    <property type="entry name" value="PP2C-like"/>
    <property type="match status" value="1"/>
</dbReference>
<dbReference type="Pfam" id="PF07228">
    <property type="entry name" value="SpoIIE"/>
    <property type="match status" value="1"/>
</dbReference>
<gene>
    <name evidence="3" type="ORF">SAMN02745207_03908</name>
</gene>
<dbReference type="Gene3D" id="3.60.40.10">
    <property type="entry name" value="PPM-type phosphatase domain"/>
    <property type="match status" value="1"/>
</dbReference>
<dbReference type="InterPro" id="IPR052016">
    <property type="entry name" value="Bact_Sigma-Reg"/>
</dbReference>
<evidence type="ECO:0000313" key="3">
    <source>
        <dbReference type="EMBL" id="SHI02878.1"/>
    </source>
</evidence>
<keyword evidence="4" id="KW-1185">Reference proteome</keyword>
<name>A0A1M5XTN2_9CLOT</name>
<protein>
    <submittedName>
        <fullName evidence="3">Stage II sporulation protein E (SpoIIE)</fullName>
    </submittedName>
</protein>
<dbReference type="GO" id="GO:0016791">
    <property type="term" value="F:phosphatase activity"/>
    <property type="evidence" value="ECO:0007669"/>
    <property type="project" value="TreeGrafter"/>
</dbReference>
<dbReference type="InterPro" id="IPR036457">
    <property type="entry name" value="PPM-type-like_dom_sf"/>
</dbReference>
<dbReference type="EMBL" id="FQXM01000036">
    <property type="protein sequence ID" value="SHI02878.1"/>
    <property type="molecule type" value="Genomic_DNA"/>
</dbReference>
<dbReference type="OrthoDB" id="1090916at2"/>
<dbReference type="PANTHER" id="PTHR43156">
    <property type="entry name" value="STAGE II SPORULATION PROTEIN E-RELATED"/>
    <property type="match status" value="1"/>
</dbReference>
<dbReference type="InterPro" id="IPR001932">
    <property type="entry name" value="PPM-type_phosphatase-like_dom"/>
</dbReference>
<proteinExistence type="predicted"/>
<dbReference type="Proteomes" id="UP000184447">
    <property type="component" value="Unassembled WGS sequence"/>
</dbReference>
<feature type="domain" description="PPM-type phosphatase" evidence="2">
    <location>
        <begin position="4"/>
        <end position="218"/>
    </location>
</feature>
<sequence length="391" mass="43862">MSYFIDFSYESLNKHGEELCGDHVEVEKANDEMIIVLADGMGSGVKANILATLTSKIAATMLKQGASIEETVDTIANTLPICSVRKVAYSTFTIIRVNKMGEVNIIEYDNPPFMLLHNDKYKEVNKTSLELDGKIIYQSSFVMEPEDYLTIISDGAVHAGVGRLLNLGWQRENIIEFMEKIRSGELTSFNLTKELLETCNDLYAGEPGDDTTVLTIKMRHPEYLELFTGPPVDKDDDSRIVKKMMKCDGKKVVCGGTTANIVARELKKEVKVDLETLGMDIPPVGYIEGFNLVTEGVLTLNKAVELIKGYKKHYSEDPIKYKFKEKDGATRLANMLINECTHIHFWVGKAVNPAHQNPDFPLGLNIKLKIINDLEQVLRELGKEIEVTYID</sequence>
<evidence type="ECO:0000313" key="4">
    <source>
        <dbReference type="Proteomes" id="UP000184447"/>
    </source>
</evidence>
<dbReference type="STRING" id="1121316.SAMN02745207_03908"/>
<dbReference type="AlphaFoldDB" id="A0A1M5XTN2"/>